<dbReference type="EMBL" id="CP048020">
    <property type="protein sequence ID" value="QHX43346.1"/>
    <property type="molecule type" value="Genomic_DNA"/>
</dbReference>
<feature type="chain" id="PRO_5026943916" evidence="1">
    <location>
        <begin position="22"/>
        <end position="245"/>
    </location>
</feature>
<evidence type="ECO:0000313" key="2">
    <source>
        <dbReference type="EMBL" id="QHX43346.1"/>
    </source>
</evidence>
<gene>
    <name evidence="2" type="ORF">GWP43_07670</name>
</gene>
<name>A0A6P1Y0J9_9SPIR</name>
<reference evidence="2 3" key="1">
    <citation type="submission" date="2020-01" db="EMBL/GenBank/DDBJ databases">
        <title>Complete genome sequence of a human oral phylogroup 1 Treponema sp. strain ATCC 700766, originally isolated from periodontitis dental plaque.</title>
        <authorList>
            <person name="Chan Y."/>
            <person name="Huo Y.-B."/>
            <person name="Yu X.-L."/>
            <person name="Zeng H."/>
            <person name="Leung W.-K."/>
            <person name="Watt R.M."/>
        </authorList>
    </citation>
    <scope>NUCLEOTIDE SEQUENCE [LARGE SCALE GENOMIC DNA]</scope>
    <source>
        <strain evidence="2 3">OMZ 804</strain>
    </source>
</reference>
<dbReference type="RefSeq" id="WP_162663673.1">
    <property type="nucleotide sequence ID" value="NZ_CP048020.1"/>
</dbReference>
<organism evidence="2 3">
    <name type="scientific">Treponema vincentii</name>
    <dbReference type="NCBI Taxonomy" id="69710"/>
    <lineage>
        <taxon>Bacteria</taxon>
        <taxon>Pseudomonadati</taxon>
        <taxon>Spirochaetota</taxon>
        <taxon>Spirochaetia</taxon>
        <taxon>Spirochaetales</taxon>
        <taxon>Treponemataceae</taxon>
        <taxon>Treponema</taxon>
    </lineage>
</organism>
<dbReference type="AlphaFoldDB" id="A0A6P1Y0J9"/>
<sequence>MKKKILCMFIGLMLMAPFVFSEGVGFSAQVSPVGFMNFNVWTKYDKDTIAHAPTEVRKIFKDYDKFFHDGYNMYALGADLRISSAYLTLNVGLPRQITIDDIKNFGGTLNNNSFIFNGQLGCGGTFFKDSPINLFVGGGVGFDIIRTTRNIPATALALAGWTEDRLIGLLGLGLNVGVSFYFLPHVGIFAGVTDNLSFIQVSNQQYYTHGTVSEYLQKGVKDAKQAVSGLLANNFTARLGIAFKL</sequence>
<accession>A0A6P1Y0J9</accession>
<proteinExistence type="predicted"/>
<protein>
    <submittedName>
        <fullName evidence="2">DUF2715 domain-containing protein</fullName>
    </submittedName>
</protein>
<keyword evidence="1" id="KW-0732">Signal</keyword>
<dbReference type="Proteomes" id="UP000464374">
    <property type="component" value="Chromosome"/>
</dbReference>
<evidence type="ECO:0000313" key="3">
    <source>
        <dbReference type="Proteomes" id="UP000464374"/>
    </source>
</evidence>
<evidence type="ECO:0000256" key="1">
    <source>
        <dbReference type="SAM" id="SignalP"/>
    </source>
</evidence>
<dbReference type="KEGG" id="trz:GWP43_07670"/>
<feature type="signal peptide" evidence="1">
    <location>
        <begin position="1"/>
        <end position="21"/>
    </location>
</feature>